<dbReference type="Proteomes" id="UP000325313">
    <property type="component" value="Unassembled WGS sequence"/>
</dbReference>
<evidence type="ECO:0000313" key="2">
    <source>
        <dbReference type="EMBL" id="KAA1100404.1"/>
    </source>
</evidence>
<feature type="region of interest" description="Disordered" evidence="1">
    <location>
        <begin position="1"/>
        <end position="22"/>
    </location>
</feature>
<feature type="compositionally biased region" description="Basic and acidic residues" evidence="1">
    <location>
        <begin position="1"/>
        <end position="21"/>
    </location>
</feature>
<reference evidence="2 3" key="1">
    <citation type="submission" date="2019-05" db="EMBL/GenBank/DDBJ databases">
        <title>Emergence of the Ug99 lineage of the wheat stem rust pathogen through somatic hybridization.</title>
        <authorList>
            <person name="Li F."/>
            <person name="Upadhyaya N.M."/>
            <person name="Sperschneider J."/>
            <person name="Matny O."/>
            <person name="Nguyen-Phuc H."/>
            <person name="Mago R."/>
            <person name="Raley C."/>
            <person name="Miller M.E."/>
            <person name="Silverstein K.A.T."/>
            <person name="Henningsen E."/>
            <person name="Hirsch C.D."/>
            <person name="Visser B."/>
            <person name="Pretorius Z.A."/>
            <person name="Steffenson B.J."/>
            <person name="Schwessinger B."/>
            <person name="Dodds P.N."/>
            <person name="Figueroa M."/>
        </authorList>
    </citation>
    <scope>NUCLEOTIDE SEQUENCE [LARGE SCALE GENOMIC DNA]</scope>
    <source>
        <strain evidence="2 3">Ug99</strain>
    </source>
</reference>
<evidence type="ECO:0000313" key="3">
    <source>
        <dbReference type="Proteomes" id="UP000325313"/>
    </source>
</evidence>
<comment type="caution">
    <text evidence="2">The sequence shown here is derived from an EMBL/GenBank/DDBJ whole genome shotgun (WGS) entry which is preliminary data.</text>
</comment>
<organism evidence="2 3">
    <name type="scientific">Puccinia graminis f. sp. tritici</name>
    <dbReference type="NCBI Taxonomy" id="56615"/>
    <lineage>
        <taxon>Eukaryota</taxon>
        <taxon>Fungi</taxon>
        <taxon>Dikarya</taxon>
        <taxon>Basidiomycota</taxon>
        <taxon>Pucciniomycotina</taxon>
        <taxon>Pucciniomycetes</taxon>
        <taxon>Pucciniales</taxon>
        <taxon>Pucciniaceae</taxon>
        <taxon>Puccinia</taxon>
    </lineage>
</organism>
<proteinExistence type="predicted"/>
<sequence>MSFLKKADRAEQPPKSAEAHRLGIGFDKFRTSNFHQSTRTRKLPFLSLIKSAIPAASDLVRHPQAHIAFSYNHTRSTKTTTTTTTTKKDKNLLPVAF</sequence>
<protein>
    <submittedName>
        <fullName evidence="2">Uncharacterized protein</fullName>
    </submittedName>
</protein>
<gene>
    <name evidence="2" type="ORF">PGTUg99_026288</name>
</gene>
<name>A0A5B0PIG9_PUCGR</name>
<dbReference type="AlphaFoldDB" id="A0A5B0PIG9"/>
<accession>A0A5B0PIG9</accession>
<evidence type="ECO:0000256" key="1">
    <source>
        <dbReference type="SAM" id="MobiDB-lite"/>
    </source>
</evidence>
<dbReference type="EMBL" id="VDEP01000341">
    <property type="protein sequence ID" value="KAA1100404.1"/>
    <property type="molecule type" value="Genomic_DNA"/>
</dbReference>